<sequence>HGFRMAGNIRRSLEAELYFYSRVFGFALGDEVEPVHIENME</sequence>
<reference evidence="1" key="1">
    <citation type="journal article" date="2014" name="Front. Microbiol.">
        <title>High frequency of phylogenetically diverse reductive dehalogenase-homologous genes in deep subseafloor sedimentary metagenomes.</title>
        <authorList>
            <person name="Kawai M."/>
            <person name="Futagami T."/>
            <person name="Toyoda A."/>
            <person name="Takaki Y."/>
            <person name="Nishi S."/>
            <person name="Hori S."/>
            <person name="Arai W."/>
            <person name="Tsubouchi T."/>
            <person name="Morono Y."/>
            <person name="Uchiyama I."/>
            <person name="Ito T."/>
            <person name="Fujiyama A."/>
            <person name="Inagaki F."/>
            <person name="Takami H."/>
        </authorList>
    </citation>
    <scope>NUCLEOTIDE SEQUENCE</scope>
    <source>
        <strain evidence="1">Expedition CK06-06</strain>
    </source>
</reference>
<feature type="non-terminal residue" evidence="1">
    <location>
        <position position="1"/>
    </location>
</feature>
<proteinExistence type="predicted"/>
<gene>
    <name evidence="1" type="ORF">S01H1_11208</name>
</gene>
<comment type="caution">
    <text evidence="1">The sequence shown here is derived from an EMBL/GenBank/DDBJ whole genome shotgun (WGS) entry which is preliminary data.</text>
</comment>
<protein>
    <submittedName>
        <fullName evidence="1">Uncharacterized protein</fullName>
    </submittedName>
</protein>
<name>X0SQY9_9ZZZZ</name>
<organism evidence="1">
    <name type="scientific">marine sediment metagenome</name>
    <dbReference type="NCBI Taxonomy" id="412755"/>
    <lineage>
        <taxon>unclassified sequences</taxon>
        <taxon>metagenomes</taxon>
        <taxon>ecological metagenomes</taxon>
    </lineage>
</organism>
<evidence type="ECO:0000313" key="1">
    <source>
        <dbReference type="EMBL" id="GAF77551.1"/>
    </source>
</evidence>
<dbReference type="AlphaFoldDB" id="X0SQY9"/>
<accession>X0SQY9</accession>
<dbReference type="EMBL" id="BARS01005712">
    <property type="protein sequence ID" value="GAF77551.1"/>
    <property type="molecule type" value="Genomic_DNA"/>
</dbReference>